<feature type="region of interest" description="Disordered" evidence="1">
    <location>
        <begin position="1"/>
        <end position="26"/>
    </location>
</feature>
<sequence length="103" mass="10966">MSAAHRPSRRFRRGGSQSFHSGRLPDLPWLCARGLRPVNVPVSIPPSGMLAHPCTSSRTVGLSRPGRATDFELWAAPASVCPGNAPGALGPPSRSAWRVRLTS</sequence>
<dbReference type="EMBL" id="OX459941">
    <property type="protein sequence ID" value="CAI9176120.1"/>
    <property type="molecule type" value="Genomic_DNA"/>
</dbReference>
<protein>
    <submittedName>
        <fullName evidence="2">Uncharacterized protein</fullName>
    </submittedName>
</protein>
<feature type="region of interest" description="Disordered" evidence="1">
    <location>
        <begin position="84"/>
        <end position="103"/>
    </location>
</feature>
<accession>A0ABN8ZRR2</accession>
<feature type="compositionally biased region" description="Basic residues" evidence="1">
    <location>
        <begin position="1"/>
        <end position="13"/>
    </location>
</feature>
<gene>
    <name evidence="2" type="ORF">MRATA1EN1_LOCUS25082</name>
</gene>
<evidence type="ECO:0000313" key="2">
    <source>
        <dbReference type="EMBL" id="CAI9176120.1"/>
    </source>
</evidence>
<proteinExistence type="predicted"/>
<evidence type="ECO:0000256" key="1">
    <source>
        <dbReference type="SAM" id="MobiDB-lite"/>
    </source>
</evidence>
<dbReference type="Proteomes" id="UP001176941">
    <property type="component" value="Chromosome 5"/>
</dbReference>
<organism evidence="2 3">
    <name type="scientific">Rangifer tarandus platyrhynchus</name>
    <name type="common">Svalbard reindeer</name>
    <dbReference type="NCBI Taxonomy" id="3082113"/>
    <lineage>
        <taxon>Eukaryota</taxon>
        <taxon>Metazoa</taxon>
        <taxon>Chordata</taxon>
        <taxon>Craniata</taxon>
        <taxon>Vertebrata</taxon>
        <taxon>Euteleostomi</taxon>
        <taxon>Mammalia</taxon>
        <taxon>Eutheria</taxon>
        <taxon>Laurasiatheria</taxon>
        <taxon>Artiodactyla</taxon>
        <taxon>Ruminantia</taxon>
        <taxon>Pecora</taxon>
        <taxon>Cervidae</taxon>
        <taxon>Odocoileinae</taxon>
        <taxon>Rangifer</taxon>
    </lineage>
</organism>
<evidence type="ECO:0000313" key="3">
    <source>
        <dbReference type="Proteomes" id="UP001176941"/>
    </source>
</evidence>
<name>A0ABN8ZRR2_RANTA</name>
<keyword evidence="3" id="KW-1185">Reference proteome</keyword>
<reference evidence="2" key="1">
    <citation type="submission" date="2023-04" db="EMBL/GenBank/DDBJ databases">
        <authorList>
            <consortium name="ELIXIR-Norway"/>
        </authorList>
    </citation>
    <scope>NUCLEOTIDE SEQUENCE [LARGE SCALE GENOMIC DNA]</scope>
</reference>